<accession>A0A0A9HAZ8</accession>
<proteinExistence type="predicted"/>
<dbReference type="AlphaFoldDB" id="A0A0A9HAZ8"/>
<evidence type="ECO:0000313" key="1">
    <source>
        <dbReference type="EMBL" id="JAE34365.1"/>
    </source>
</evidence>
<reference evidence="1" key="1">
    <citation type="submission" date="2014-09" db="EMBL/GenBank/DDBJ databases">
        <authorList>
            <person name="Magalhaes I.L.F."/>
            <person name="Oliveira U."/>
            <person name="Santos F.R."/>
            <person name="Vidigal T.H.D.A."/>
            <person name="Brescovit A.D."/>
            <person name="Santos A.J."/>
        </authorList>
    </citation>
    <scope>NUCLEOTIDE SEQUENCE</scope>
    <source>
        <tissue evidence="1">Shoot tissue taken approximately 20 cm above the soil surface</tissue>
    </source>
</reference>
<sequence>MVFIKKRPMGRGIAKALLLRSRKVPEPAATHTLLL</sequence>
<dbReference type="EMBL" id="GBRH01163531">
    <property type="protein sequence ID" value="JAE34365.1"/>
    <property type="molecule type" value="Transcribed_RNA"/>
</dbReference>
<name>A0A0A9HAZ8_ARUDO</name>
<reference evidence="1" key="2">
    <citation type="journal article" date="2015" name="Data Brief">
        <title>Shoot transcriptome of the giant reed, Arundo donax.</title>
        <authorList>
            <person name="Barrero R.A."/>
            <person name="Guerrero F.D."/>
            <person name="Moolhuijzen P."/>
            <person name="Goolsby J.A."/>
            <person name="Tidwell J."/>
            <person name="Bellgard S.E."/>
            <person name="Bellgard M.I."/>
        </authorList>
    </citation>
    <scope>NUCLEOTIDE SEQUENCE</scope>
    <source>
        <tissue evidence="1">Shoot tissue taken approximately 20 cm above the soil surface</tissue>
    </source>
</reference>
<protein>
    <submittedName>
        <fullName evidence="1">Uncharacterized protein</fullName>
    </submittedName>
</protein>
<organism evidence="1">
    <name type="scientific">Arundo donax</name>
    <name type="common">Giant reed</name>
    <name type="synonym">Donax arundinaceus</name>
    <dbReference type="NCBI Taxonomy" id="35708"/>
    <lineage>
        <taxon>Eukaryota</taxon>
        <taxon>Viridiplantae</taxon>
        <taxon>Streptophyta</taxon>
        <taxon>Embryophyta</taxon>
        <taxon>Tracheophyta</taxon>
        <taxon>Spermatophyta</taxon>
        <taxon>Magnoliopsida</taxon>
        <taxon>Liliopsida</taxon>
        <taxon>Poales</taxon>
        <taxon>Poaceae</taxon>
        <taxon>PACMAD clade</taxon>
        <taxon>Arundinoideae</taxon>
        <taxon>Arundineae</taxon>
        <taxon>Arundo</taxon>
    </lineage>
</organism>